<dbReference type="GO" id="GO:0006308">
    <property type="term" value="P:DNA catabolic process"/>
    <property type="evidence" value="ECO:0007669"/>
    <property type="project" value="UniProtKB-UniRule"/>
</dbReference>
<dbReference type="PANTHER" id="PTHR34137">
    <property type="entry name" value="EXODEOXYRIBONUCLEASE 7 SMALL SUBUNIT"/>
    <property type="match status" value="1"/>
</dbReference>
<dbReference type="Gene3D" id="1.10.287.1040">
    <property type="entry name" value="Exonuclease VII, small subunit"/>
    <property type="match status" value="1"/>
</dbReference>
<comment type="caution">
    <text evidence="7">The sequence shown here is derived from an EMBL/GenBank/DDBJ whole genome shotgun (WGS) entry which is preliminary data.</text>
</comment>
<keyword evidence="8" id="KW-1185">Reference proteome</keyword>
<dbReference type="RefSeq" id="WP_147123318.1">
    <property type="nucleotide sequence ID" value="NZ_VOPY01000003.1"/>
</dbReference>
<evidence type="ECO:0000256" key="4">
    <source>
        <dbReference type="ARBA" id="ARBA00022801"/>
    </source>
</evidence>
<evidence type="ECO:0000256" key="3">
    <source>
        <dbReference type="ARBA" id="ARBA00022722"/>
    </source>
</evidence>
<dbReference type="SUPFAM" id="SSF116842">
    <property type="entry name" value="XseB-like"/>
    <property type="match status" value="1"/>
</dbReference>
<dbReference type="NCBIfam" id="TIGR01280">
    <property type="entry name" value="xseB"/>
    <property type="match status" value="1"/>
</dbReference>
<organism evidence="7 8">
    <name type="scientific">Flavisphingopyxis soli</name>
    <dbReference type="NCBI Taxonomy" id="2601267"/>
    <lineage>
        <taxon>Bacteria</taxon>
        <taxon>Pseudomonadati</taxon>
        <taxon>Pseudomonadota</taxon>
        <taxon>Alphaproteobacteria</taxon>
        <taxon>Sphingomonadales</taxon>
        <taxon>Sphingopyxidaceae</taxon>
        <taxon>Flavisphingopyxis</taxon>
    </lineage>
</organism>
<comment type="catalytic activity">
    <reaction evidence="6">
        <text>Exonucleolytic cleavage in either 5'- to 3'- or 3'- to 5'-direction to yield nucleoside 5'-phosphates.</text>
        <dbReference type="EC" id="3.1.11.6"/>
    </reaction>
</comment>
<dbReference type="PANTHER" id="PTHR34137:SF1">
    <property type="entry name" value="EXODEOXYRIBONUCLEASE 7 SMALL SUBUNIT"/>
    <property type="match status" value="1"/>
</dbReference>
<gene>
    <name evidence="6" type="primary">xseB</name>
    <name evidence="7" type="ORF">FSZ31_10330</name>
</gene>
<dbReference type="GO" id="GO:0005829">
    <property type="term" value="C:cytosol"/>
    <property type="evidence" value="ECO:0007669"/>
    <property type="project" value="TreeGrafter"/>
</dbReference>
<dbReference type="InterPro" id="IPR037004">
    <property type="entry name" value="Exonuc_VII_ssu_sf"/>
</dbReference>
<accession>A0A5C6U9A3</accession>
<reference evidence="7 8" key="1">
    <citation type="submission" date="2019-08" db="EMBL/GenBank/DDBJ databases">
        <title>Sphingorhabdus soil sp. nov., isolated from arctic soil.</title>
        <authorList>
            <person name="Liu Y."/>
        </authorList>
    </citation>
    <scope>NUCLEOTIDE SEQUENCE [LARGE SCALE GENOMIC DNA]</scope>
    <source>
        <strain evidence="7 8">D-2Q-5-6</strain>
    </source>
</reference>
<dbReference type="InterPro" id="IPR003761">
    <property type="entry name" value="Exonuc_VII_S"/>
</dbReference>
<dbReference type="Pfam" id="PF02609">
    <property type="entry name" value="Exonuc_VII_S"/>
    <property type="match status" value="1"/>
</dbReference>
<dbReference type="GO" id="GO:0008855">
    <property type="term" value="F:exodeoxyribonuclease VII activity"/>
    <property type="evidence" value="ECO:0007669"/>
    <property type="project" value="UniProtKB-UniRule"/>
</dbReference>
<dbReference type="EMBL" id="VOPY01000003">
    <property type="protein sequence ID" value="TXC68098.1"/>
    <property type="molecule type" value="Genomic_DNA"/>
</dbReference>
<dbReference type="Proteomes" id="UP000321129">
    <property type="component" value="Unassembled WGS sequence"/>
</dbReference>
<evidence type="ECO:0000256" key="1">
    <source>
        <dbReference type="ARBA" id="ARBA00009998"/>
    </source>
</evidence>
<comment type="function">
    <text evidence="6">Bidirectionally degrades single-stranded DNA into large acid-insoluble oligonucleotides, which are then degraded further into small acid-soluble oligonucleotides.</text>
</comment>
<dbReference type="OrthoDB" id="9808145at2"/>
<comment type="subcellular location">
    <subcellularLocation>
        <location evidence="6">Cytoplasm</location>
    </subcellularLocation>
</comment>
<comment type="subunit">
    <text evidence="6">Heterooligomer composed of large and small subunits.</text>
</comment>
<evidence type="ECO:0000313" key="7">
    <source>
        <dbReference type="EMBL" id="TXC68098.1"/>
    </source>
</evidence>
<dbReference type="HAMAP" id="MF_00337">
    <property type="entry name" value="Exonuc_7_S"/>
    <property type="match status" value="1"/>
</dbReference>
<sequence>MSEPVPVETLSFEAAMAELETIVRQLEAGDAPLDASVDLYSRGEALKKHCEARLAAAQVRIEMITTGAGGQATGTQPFDAD</sequence>
<name>A0A5C6U9A3_9SPHN</name>
<dbReference type="AlphaFoldDB" id="A0A5C6U9A3"/>
<evidence type="ECO:0000256" key="5">
    <source>
        <dbReference type="ARBA" id="ARBA00022839"/>
    </source>
</evidence>
<evidence type="ECO:0000256" key="6">
    <source>
        <dbReference type="HAMAP-Rule" id="MF_00337"/>
    </source>
</evidence>
<comment type="similarity">
    <text evidence="1 6">Belongs to the XseB family.</text>
</comment>
<keyword evidence="2 6" id="KW-0963">Cytoplasm</keyword>
<dbReference type="EC" id="3.1.11.6" evidence="6"/>
<keyword evidence="3 6" id="KW-0540">Nuclease</keyword>
<dbReference type="GO" id="GO:0009318">
    <property type="term" value="C:exodeoxyribonuclease VII complex"/>
    <property type="evidence" value="ECO:0007669"/>
    <property type="project" value="UniProtKB-UniRule"/>
</dbReference>
<keyword evidence="5 6" id="KW-0269">Exonuclease</keyword>
<evidence type="ECO:0000256" key="2">
    <source>
        <dbReference type="ARBA" id="ARBA00022490"/>
    </source>
</evidence>
<evidence type="ECO:0000313" key="8">
    <source>
        <dbReference type="Proteomes" id="UP000321129"/>
    </source>
</evidence>
<dbReference type="NCBIfam" id="NF002139">
    <property type="entry name" value="PRK00977.1-3"/>
    <property type="match status" value="1"/>
</dbReference>
<keyword evidence="4 6" id="KW-0378">Hydrolase</keyword>
<protein>
    <recommendedName>
        <fullName evidence="6">Exodeoxyribonuclease 7 small subunit</fullName>
        <ecNumber evidence="6">3.1.11.6</ecNumber>
    </recommendedName>
    <alternativeName>
        <fullName evidence="6">Exodeoxyribonuclease VII small subunit</fullName>
        <shortName evidence="6">Exonuclease VII small subunit</shortName>
    </alternativeName>
</protein>
<proteinExistence type="inferred from homology"/>